<proteinExistence type="predicted"/>
<feature type="compositionally biased region" description="Basic and acidic residues" evidence="1">
    <location>
        <begin position="304"/>
        <end position="313"/>
    </location>
</feature>
<evidence type="ECO:0000256" key="1">
    <source>
        <dbReference type="SAM" id="MobiDB-lite"/>
    </source>
</evidence>
<feature type="compositionally biased region" description="Basic and acidic residues" evidence="1">
    <location>
        <begin position="333"/>
        <end position="354"/>
    </location>
</feature>
<reference evidence="2 3" key="1">
    <citation type="journal article" date="2016" name="BMC Genomics">
        <title>Comparative genomics reveals Cyclospora cayetanensis possesses coccidia-like metabolism and invasion components but unique surface antigens.</title>
        <authorList>
            <person name="Liu S."/>
            <person name="Wang L."/>
            <person name="Zheng H."/>
            <person name="Xu Z."/>
            <person name="Roellig D.M."/>
            <person name="Li N."/>
            <person name="Frace M.A."/>
            <person name="Tang K."/>
            <person name="Arrowood M.J."/>
            <person name="Moss D.M."/>
            <person name="Zhang L."/>
            <person name="Feng Y."/>
            <person name="Xiao L."/>
        </authorList>
    </citation>
    <scope>NUCLEOTIDE SEQUENCE [LARGE SCALE GENOMIC DNA]</scope>
    <source>
        <strain evidence="2 3">CHN_HEN01</strain>
    </source>
</reference>
<evidence type="ECO:0000313" key="2">
    <source>
        <dbReference type="EMBL" id="OEH77441.1"/>
    </source>
</evidence>
<dbReference type="Proteomes" id="UP000095192">
    <property type="component" value="Unassembled WGS sequence"/>
</dbReference>
<keyword evidence="3" id="KW-1185">Reference proteome</keyword>
<feature type="compositionally biased region" description="Low complexity" evidence="1">
    <location>
        <begin position="315"/>
        <end position="325"/>
    </location>
</feature>
<organism evidence="2 3">
    <name type="scientific">Cyclospora cayetanensis</name>
    <dbReference type="NCBI Taxonomy" id="88456"/>
    <lineage>
        <taxon>Eukaryota</taxon>
        <taxon>Sar</taxon>
        <taxon>Alveolata</taxon>
        <taxon>Apicomplexa</taxon>
        <taxon>Conoidasida</taxon>
        <taxon>Coccidia</taxon>
        <taxon>Eucoccidiorida</taxon>
        <taxon>Eimeriorina</taxon>
        <taxon>Eimeriidae</taxon>
        <taxon>Cyclospora</taxon>
    </lineage>
</organism>
<sequence>MQKDGQEEEQQQEQLRDLTAMHIDYAGGPLRLEDYPQDTSPEAALRVSLLVLKERGVLSKSHLTEFVHAEDIRPTEDLYRRVHEAVNASTPAFGLTGESLLSVLAEIPATTAAAAASAEVQTVRASSAGPPAAPFQVSRDFVELIADLLQGDAPAAEGWAVSGDEAAAASAASSACCAVCAAAIRFRGALLVCFSPKPPSLAEKLFRTESPRYIADCNPPRLAEEKPLDLSTSHGESCCTKCVGVVQRASVGFCGVLLLPEEQQRPELLQLLPFFKPSKDGWTGEAMALFSPRGDSFFAACDREHQRDGKEQQEAPADAASAAAPAAPPAVLQEERMQPEQREAAHEKQVEVRHSPVVKQGELQHDDSRKDDAQRALQEDHFLQPQHYQQHQHMHQPPTQRQHSFPKNHARGLPTPFLSTSAPRFKLDVHERRLYESPLYRILQQSSSFGFGSSVGFRNVNARASGRTAEKQHEA</sequence>
<dbReference type="EMBL" id="JROU02001090">
    <property type="protein sequence ID" value="OEH77441.1"/>
    <property type="molecule type" value="Genomic_DNA"/>
</dbReference>
<gene>
    <name evidence="2" type="ORF">cyc_08295</name>
</gene>
<feature type="region of interest" description="Disordered" evidence="1">
    <location>
        <begin position="304"/>
        <end position="418"/>
    </location>
</feature>
<comment type="caution">
    <text evidence="2">The sequence shown here is derived from an EMBL/GenBank/DDBJ whole genome shotgun (WGS) entry which is preliminary data.</text>
</comment>
<feature type="compositionally biased region" description="Basic and acidic residues" evidence="1">
    <location>
        <begin position="362"/>
        <end position="382"/>
    </location>
</feature>
<accession>A0A1D3D1W9</accession>
<dbReference type="AlphaFoldDB" id="A0A1D3D1W9"/>
<dbReference type="InParanoid" id="A0A1D3D1W9"/>
<protein>
    <submittedName>
        <fullName evidence="2">Uncharacterized protein</fullName>
    </submittedName>
</protein>
<feature type="compositionally biased region" description="Low complexity" evidence="1">
    <location>
        <begin position="384"/>
        <end position="403"/>
    </location>
</feature>
<dbReference type="VEuPathDB" id="ToxoDB:cyc_08295"/>
<evidence type="ECO:0000313" key="3">
    <source>
        <dbReference type="Proteomes" id="UP000095192"/>
    </source>
</evidence>
<name>A0A1D3D1W9_9EIME</name>